<proteinExistence type="predicted"/>
<keyword evidence="1" id="KW-0255">Endonuclease</keyword>
<accession>A0A1M6S8U4</accession>
<name>A0A1M6S8U4_9RHOB</name>
<dbReference type="RefSeq" id="WP_073256259.1">
    <property type="nucleotide sequence ID" value="NZ_FQZQ01000028.1"/>
</dbReference>
<dbReference type="STRING" id="1470563.SAMN05444000_12815"/>
<dbReference type="PANTHER" id="PTHR11371:SF31">
    <property type="entry name" value="EXTRACELLULAR NUCLEASE"/>
    <property type="match status" value="1"/>
</dbReference>
<dbReference type="AlphaFoldDB" id="A0A1M6S8U4"/>
<dbReference type="GO" id="GO:0004519">
    <property type="term" value="F:endonuclease activity"/>
    <property type="evidence" value="ECO:0007669"/>
    <property type="project" value="UniProtKB-KW"/>
</dbReference>
<dbReference type="EMBL" id="FQZQ01000028">
    <property type="protein sequence ID" value="SHK40947.1"/>
    <property type="molecule type" value="Genomic_DNA"/>
</dbReference>
<keyword evidence="2" id="KW-1185">Reference proteome</keyword>
<sequence length="362" mass="41521">MFYSRVKKTSNPERTARKLLALKDALAAQVPSKCDDKVLLATWNIREFDSLAYGDRSLECLYYIAEILSHFDLIAVQEVREDINALDDVVNILGKSNWDYIVSDVTEGKPGNRERMAFVYNKKSVSFNRVAGEIVIPPKRVKTAAGDKVYEPANQLYRTPYMCGFRVGWSYLLLSTVHIIYGKDTANNPDRVEEIETVAEFLAKRSRERQDYDRNNLVLLGDFNIFSHGDVTMEAIERAGFEVPEELQHVPPTNVGKKPRHYDQIAFKSKPKRFETTGQAGVFDFFNVVYTNDDEAIYAQAMGPAYLKTSKGKIRDAKAKTSYYRTYWRTHQMSDHLPMWIQLKTNFAKDYLNDIVAESTTP</sequence>
<dbReference type="InterPro" id="IPR036691">
    <property type="entry name" value="Endo/exonu/phosph_ase_sf"/>
</dbReference>
<dbReference type="SUPFAM" id="SSF56219">
    <property type="entry name" value="DNase I-like"/>
    <property type="match status" value="1"/>
</dbReference>
<keyword evidence="1" id="KW-0269">Exonuclease</keyword>
<reference evidence="2" key="1">
    <citation type="submission" date="2016-11" db="EMBL/GenBank/DDBJ databases">
        <authorList>
            <person name="Varghese N."/>
            <person name="Submissions S."/>
        </authorList>
    </citation>
    <scope>NUCLEOTIDE SEQUENCE [LARGE SCALE GENOMIC DNA]</scope>
    <source>
        <strain evidence="2">DSM 100564</strain>
    </source>
</reference>
<evidence type="ECO:0000313" key="2">
    <source>
        <dbReference type="Proteomes" id="UP000183982"/>
    </source>
</evidence>
<protein>
    <submittedName>
        <fullName evidence="1">Endonuclease/Exonuclease/phosphatase family protein</fullName>
    </submittedName>
</protein>
<dbReference type="GO" id="GO:0004527">
    <property type="term" value="F:exonuclease activity"/>
    <property type="evidence" value="ECO:0007669"/>
    <property type="project" value="UniProtKB-KW"/>
</dbReference>
<keyword evidence="1" id="KW-0378">Hydrolase</keyword>
<dbReference type="Proteomes" id="UP000183982">
    <property type="component" value="Unassembled WGS sequence"/>
</dbReference>
<gene>
    <name evidence="1" type="ORF">SAMN05444000_12815</name>
</gene>
<dbReference type="PANTHER" id="PTHR11371">
    <property type="entry name" value="DEOXYRIBONUCLEASE"/>
    <property type="match status" value="1"/>
</dbReference>
<keyword evidence="1" id="KW-0540">Nuclease</keyword>
<dbReference type="OrthoDB" id="5500612at2"/>
<organism evidence="1 2">
    <name type="scientific">Shimia gijangensis</name>
    <dbReference type="NCBI Taxonomy" id="1470563"/>
    <lineage>
        <taxon>Bacteria</taxon>
        <taxon>Pseudomonadati</taxon>
        <taxon>Pseudomonadota</taxon>
        <taxon>Alphaproteobacteria</taxon>
        <taxon>Rhodobacterales</taxon>
        <taxon>Roseobacteraceae</taxon>
    </lineage>
</organism>
<dbReference type="Gene3D" id="3.60.10.10">
    <property type="entry name" value="Endonuclease/exonuclease/phosphatase"/>
    <property type="match status" value="1"/>
</dbReference>
<evidence type="ECO:0000313" key="1">
    <source>
        <dbReference type="EMBL" id="SHK40947.1"/>
    </source>
</evidence>
<dbReference type="CDD" id="cd10283">
    <property type="entry name" value="MnuA_DNase1-like"/>
    <property type="match status" value="1"/>
</dbReference>